<name>A0A0P7GWV0_9EURY</name>
<proteinExistence type="predicted"/>
<dbReference type="InterPro" id="IPR012340">
    <property type="entry name" value="NA-bd_OB-fold"/>
</dbReference>
<dbReference type="Gene3D" id="2.40.50.100">
    <property type="match status" value="1"/>
</dbReference>
<dbReference type="AlphaFoldDB" id="A0A0P7GWV0"/>
<keyword evidence="3" id="KW-1185">Reference proteome</keyword>
<comment type="caution">
    <text evidence="2">The sequence shown here is derived from an EMBL/GenBank/DDBJ whole genome shotgun (WGS) entry which is preliminary data.</text>
</comment>
<dbReference type="Gene3D" id="2.40.50.140">
    <property type="entry name" value="Nucleic acid-binding proteins"/>
    <property type="match status" value="1"/>
</dbReference>
<dbReference type="InterPro" id="IPR008995">
    <property type="entry name" value="Mo/tungstate-bd_C_term_dom"/>
</dbReference>
<dbReference type="SUPFAM" id="SSF50331">
    <property type="entry name" value="MOP-like"/>
    <property type="match status" value="1"/>
</dbReference>
<protein>
    <recommendedName>
        <fullName evidence="4">Sugar ABC transporter ATP-binding protein</fullName>
    </recommendedName>
</protein>
<evidence type="ECO:0000313" key="2">
    <source>
        <dbReference type="EMBL" id="KPN30004.1"/>
    </source>
</evidence>
<dbReference type="Proteomes" id="UP000050535">
    <property type="component" value="Unassembled WGS sequence"/>
</dbReference>
<dbReference type="GO" id="GO:0005886">
    <property type="term" value="C:plasma membrane"/>
    <property type="evidence" value="ECO:0007669"/>
    <property type="project" value="UniProtKB-SubCell"/>
</dbReference>
<reference evidence="3" key="1">
    <citation type="submission" date="2013-11" db="EMBL/GenBank/DDBJ databases">
        <authorList>
            <person name="Hoang H.T."/>
            <person name="Killian M.L."/>
            <person name="Madson D.M."/>
            <person name="Arruda P.H.E."/>
            <person name="Sun D."/>
            <person name="Schwartz K.J."/>
            <person name="Yoon K."/>
        </authorList>
    </citation>
    <scope>NUCLEOTIDE SEQUENCE [LARGE SCALE GENOMIC DNA]</scope>
    <source>
        <strain evidence="3">CDK2</strain>
    </source>
</reference>
<evidence type="ECO:0000313" key="3">
    <source>
        <dbReference type="Proteomes" id="UP000050535"/>
    </source>
</evidence>
<accession>A0A0P7GWV0</accession>
<dbReference type="EMBL" id="LGUC01000001">
    <property type="protein sequence ID" value="KPN30004.1"/>
    <property type="molecule type" value="Genomic_DNA"/>
</dbReference>
<evidence type="ECO:0000256" key="1">
    <source>
        <dbReference type="ARBA" id="ARBA00004202"/>
    </source>
</evidence>
<sequence>MGPNTDLALRPVERADEEAAEFTARVANETDAAPGETITLAVDTSEVHLFDPETGENILA</sequence>
<gene>
    <name evidence="2" type="ORF">SY89_00724</name>
</gene>
<organism evidence="2 3">
    <name type="scientific">Halolamina pelagica</name>
    <dbReference type="NCBI Taxonomy" id="699431"/>
    <lineage>
        <taxon>Archaea</taxon>
        <taxon>Methanobacteriati</taxon>
        <taxon>Methanobacteriota</taxon>
        <taxon>Stenosarchaea group</taxon>
        <taxon>Halobacteria</taxon>
        <taxon>Halobacteriales</taxon>
        <taxon>Haloferacaceae</taxon>
    </lineage>
</organism>
<comment type="subcellular location">
    <subcellularLocation>
        <location evidence="1">Cell membrane</location>
        <topology evidence="1">Peripheral membrane protein</topology>
    </subcellularLocation>
</comment>
<evidence type="ECO:0008006" key="4">
    <source>
        <dbReference type="Google" id="ProtNLM"/>
    </source>
</evidence>